<evidence type="ECO:0000256" key="2">
    <source>
        <dbReference type="ARBA" id="ARBA00022475"/>
    </source>
</evidence>
<sequence length="149" mass="15567">MTWMIIRLVLSLAFVGGVLWFAARVAQKRGLGSSGGLVDVVARQRLGRTSTVNVVRVADRVLVVGATEEHVTLLAELDGEAVEAVEATLAARVPAPRSSQDGEDGEDGGPLPAPRVGGGRVGGALAGSVLDRGGWASFVTQLRDRTVRR</sequence>
<gene>
    <name evidence="7" type="ORF">LY71_106177</name>
</gene>
<name>A0A2T0TUR3_9ACTN</name>
<keyword evidence="4" id="KW-1133">Transmembrane helix</keyword>
<reference evidence="7 8" key="1">
    <citation type="submission" date="2018-03" db="EMBL/GenBank/DDBJ databases">
        <title>Genomic Encyclopedia of Archaeal and Bacterial Type Strains, Phase II (KMG-II): from individual species to whole genera.</title>
        <authorList>
            <person name="Goeker M."/>
        </authorList>
    </citation>
    <scope>NUCLEOTIDE SEQUENCE [LARGE SCALE GENOMIC DNA]</scope>
    <source>
        <strain evidence="7 8">DSM 45416</strain>
    </source>
</reference>
<dbReference type="Pfam" id="PF04347">
    <property type="entry name" value="FliO"/>
    <property type="match status" value="1"/>
</dbReference>
<keyword evidence="2" id="KW-1003">Cell membrane</keyword>
<evidence type="ECO:0000256" key="6">
    <source>
        <dbReference type="SAM" id="MobiDB-lite"/>
    </source>
</evidence>
<keyword evidence="7" id="KW-0282">Flagellum</keyword>
<keyword evidence="7" id="KW-0969">Cilium</keyword>
<dbReference type="GO" id="GO:0044781">
    <property type="term" value="P:bacterial-type flagellum organization"/>
    <property type="evidence" value="ECO:0007669"/>
    <property type="project" value="InterPro"/>
</dbReference>
<keyword evidence="8" id="KW-1185">Reference proteome</keyword>
<evidence type="ECO:0000313" key="8">
    <source>
        <dbReference type="Proteomes" id="UP000239210"/>
    </source>
</evidence>
<evidence type="ECO:0000256" key="3">
    <source>
        <dbReference type="ARBA" id="ARBA00022692"/>
    </source>
</evidence>
<keyword evidence="5" id="KW-0472">Membrane</keyword>
<dbReference type="GO" id="GO:0016020">
    <property type="term" value="C:membrane"/>
    <property type="evidence" value="ECO:0007669"/>
    <property type="project" value="InterPro"/>
</dbReference>
<dbReference type="EMBL" id="PVTG01000006">
    <property type="protein sequence ID" value="PRY49399.1"/>
    <property type="molecule type" value="Genomic_DNA"/>
</dbReference>
<feature type="region of interest" description="Disordered" evidence="6">
    <location>
        <begin position="93"/>
        <end position="122"/>
    </location>
</feature>
<evidence type="ECO:0000313" key="7">
    <source>
        <dbReference type="EMBL" id="PRY49399.1"/>
    </source>
</evidence>
<dbReference type="AlphaFoldDB" id="A0A2T0TUR3"/>
<evidence type="ECO:0000256" key="4">
    <source>
        <dbReference type="ARBA" id="ARBA00022989"/>
    </source>
</evidence>
<dbReference type="Proteomes" id="UP000239210">
    <property type="component" value="Unassembled WGS sequence"/>
</dbReference>
<evidence type="ECO:0000256" key="1">
    <source>
        <dbReference type="ARBA" id="ARBA00004236"/>
    </source>
</evidence>
<protein>
    <submittedName>
        <fullName evidence="7">Flagellar protein FliO/FliZ</fullName>
    </submittedName>
</protein>
<organism evidence="7 8">
    <name type="scientific">Geodermatophilus tzadiensis</name>
    <dbReference type="NCBI Taxonomy" id="1137988"/>
    <lineage>
        <taxon>Bacteria</taxon>
        <taxon>Bacillati</taxon>
        <taxon>Actinomycetota</taxon>
        <taxon>Actinomycetes</taxon>
        <taxon>Geodermatophilales</taxon>
        <taxon>Geodermatophilaceae</taxon>
        <taxon>Geodermatophilus</taxon>
    </lineage>
</organism>
<accession>A0A2T0TUR3</accession>
<comment type="caution">
    <text evidence="7">The sequence shown here is derived from an EMBL/GenBank/DDBJ whole genome shotgun (WGS) entry which is preliminary data.</text>
</comment>
<comment type="subcellular location">
    <subcellularLocation>
        <location evidence="1">Cell membrane</location>
    </subcellularLocation>
</comment>
<keyword evidence="3" id="KW-0812">Transmembrane</keyword>
<proteinExistence type="predicted"/>
<dbReference type="InterPro" id="IPR022781">
    <property type="entry name" value="Flagellar_biosynth_FliO"/>
</dbReference>
<evidence type="ECO:0000256" key="5">
    <source>
        <dbReference type="ARBA" id="ARBA00023136"/>
    </source>
</evidence>
<keyword evidence="7" id="KW-0966">Cell projection</keyword>